<feature type="region of interest" description="Disordered" evidence="2">
    <location>
        <begin position="1"/>
        <end position="36"/>
    </location>
</feature>
<feature type="non-terminal residue" evidence="4">
    <location>
        <position position="1"/>
    </location>
</feature>
<dbReference type="Gene3D" id="4.10.60.10">
    <property type="entry name" value="Zinc finger, CCHC-type"/>
    <property type="match status" value="1"/>
</dbReference>
<keyword evidence="4" id="KW-0378">Hydrolase</keyword>
<dbReference type="GO" id="GO:0003676">
    <property type="term" value="F:nucleic acid binding"/>
    <property type="evidence" value="ECO:0007669"/>
    <property type="project" value="InterPro"/>
</dbReference>
<organism evidence="4 5">
    <name type="scientific">Trifolium medium</name>
    <dbReference type="NCBI Taxonomy" id="97028"/>
    <lineage>
        <taxon>Eukaryota</taxon>
        <taxon>Viridiplantae</taxon>
        <taxon>Streptophyta</taxon>
        <taxon>Embryophyta</taxon>
        <taxon>Tracheophyta</taxon>
        <taxon>Spermatophyta</taxon>
        <taxon>Magnoliopsida</taxon>
        <taxon>eudicotyledons</taxon>
        <taxon>Gunneridae</taxon>
        <taxon>Pentapetalae</taxon>
        <taxon>rosids</taxon>
        <taxon>fabids</taxon>
        <taxon>Fabales</taxon>
        <taxon>Fabaceae</taxon>
        <taxon>Papilionoideae</taxon>
        <taxon>50 kb inversion clade</taxon>
        <taxon>NPAAA clade</taxon>
        <taxon>Hologalegina</taxon>
        <taxon>IRL clade</taxon>
        <taxon>Trifolieae</taxon>
        <taxon>Trifolium</taxon>
    </lineage>
</organism>
<dbReference type="InterPro" id="IPR001878">
    <property type="entry name" value="Znf_CCHC"/>
</dbReference>
<dbReference type="GO" id="GO:0006508">
    <property type="term" value="P:proteolysis"/>
    <property type="evidence" value="ECO:0007669"/>
    <property type="project" value="UniProtKB-KW"/>
</dbReference>
<comment type="caution">
    <text evidence="4">The sequence shown here is derived from an EMBL/GenBank/DDBJ whole genome shotgun (WGS) entry which is preliminary data.</text>
</comment>
<keyword evidence="1" id="KW-0863">Zinc-finger</keyword>
<evidence type="ECO:0000256" key="2">
    <source>
        <dbReference type="SAM" id="MobiDB-lite"/>
    </source>
</evidence>
<dbReference type="PROSITE" id="PS50158">
    <property type="entry name" value="ZF_CCHC"/>
    <property type="match status" value="1"/>
</dbReference>
<dbReference type="AlphaFoldDB" id="A0A392S494"/>
<dbReference type="GO" id="GO:0008233">
    <property type="term" value="F:peptidase activity"/>
    <property type="evidence" value="ECO:0007669"/>
    <property type="project" value="UniProtKB-KW"/>
</dbReference>
<sequence length="110" mass="12739">SAKQKVSPKKSVPAQQKSRQILQHPARHQKPSFKSNHQDKTCYYCGKIGHIKALCYSLYGFPRRFAQQRYNPGRKWKSKNGEISHIAHTSLKVSSKEDWYFDSGCSKHMT</sequence>
<dbReference type="SUPFAM" id="SSF57756">
    <property type="entry name" value="Retrovirus zinc finger-like domains"/>
    <property type="match status" value="1"/>
</dbReference>
<keyword evidence="4" id="KW-0645">Protease</keyword>
<dbReference type="SMART" id="SM00343">
    <property type="entry name" value="ZnF_C2HC"/>
    <property type="match status" value="1"/>
</dbReference>
<accession>A0A392S494</accession>
<feature type="non-terminal residue" evidence="4">
    <location>
        <position position="110"/>
    </location>
</feature>
<dbReference type="InterPro" id="IPR036875">
    <property type="entry name" value="Znf_CCHC_sf"/>
</dbReference>
<dbReference type="EMBL" id="LXQA010314736">
    <property type="protein sequence ID" value="MCI43252.1"/>
    <property type="molecule type" value="Genomic_DNA"/>
</dbReference>
<protein>
    <submittedName>
        <fullName evidence="4">Gag-protease polyprotein</fullName>
    </submittedName>
</protein>
<dbReference type="Proteomes" id="UP000265520">
    <property type="component" value="Unassembled WGS sequence"/>
</dbReference>
<reference evidence="4 5" key="1">
    <citation type="journal article" date="2018" name="Front. Plant Sci.">
        <title>Red Clover (Trifolium pratense) and Zigzag Clover (T. medium) - A Picture of Genomic Similarities and Differences.</title>
        <authorList>
            <person name="Dluhosova J."/>
            <person name="Istvanek J."/>
            <person name="Nedelnik J."/>
            <person name="Repkova J."/>
        </authorList>
    </citation>
    <scope>NUCLEOTIDE SEQUENCE [LARGE SCALE GENOMIC DNA]</scope>
    <source>
        <strain evidence="5">cv. 10/8</strain>
        <tissue evidence="4">Leaf</tissue>
    </source>
</reference>
<keyword evidence="5" id="KW-1185">Reference proteome</keyword>
<evidence type="ECO:0000259" key="3">
    <source>
        <dbReference type="PROSITE" id="PS50158"/>
    </source>
</evidence>
<name>A0A392S494_9FABA</name>
<proteinExistence type="predicted"/>
<evidence type="ECO:0000313" key="4">
    <source>
        <dbReference type="EMBL" id="MCI43252.1"/>
    </source>
</evidence>
<dbReference type="GO" id="GO:0008270">
    <property type="term" value="F:zinc ion binding"/>
    <property type="evidence" value="ECO:0007669"/>
    <property type="project" value="UniProtKB-KW"/>
</dbReference>
<evidence type="ECO:0000313" key="5">
    <source>
        <dbReference type="Proteomes" id="UP000265520"/>
    </source>
</evidence>
<feature type="domain" description="CCHC-type" evidence="3">
    <location>
        <begin position="42"/>
        <end position="55"/>
    </location>
</feature>
<keyword evidence="1" id="KW-0862">Zinc</keyword>
<keyword evidence="1" id="KW-0479">Metal-binding</keyword>
<evidence type="ECO:0000256" key="1">
    <source>
        <dbReference type="PROSITE-ProRule" id="PRU00047"/>
    </source>
</evidence>